<dbReference type="WBParaSite" id="maker-unitig_41501-snap-gene-0.5-mRNA-1">
    <property type="protein sequence ID" value="maker-unitig_41501-snap-gene-0.5-mRNA-1"/>
    <property type="gene ID" value="maker-unitig_41501-snap-gene-0.5"/>
</dbReference>
<keyword evidence="1" id="KW-1185">Reference proteome</keyword>
<sequence>NRSRRGALLLRPQLCQPDRTMFVLYPPRHSPSVGRFSLSSPILFSPRRRLRRLSPTRQKLSLSALVGGCPALGVCRCVTTPNGTPGTVGRARLRLAESAASSNELQLFDAAAAESGCSVTLECCCGHRTTSSGQFGDFPCSISLANCCRVSKRSAGLLPNASRLTTGALRRSVSLWWSSGLRERQYLCF</sequence>
<proteinExistence type="predicted"/>
<dbReference type="Proteomes" id="UP000095280">
    <property type="component" value="Unplaced"/>
</dbReference>
<protein>
    <submittedName>
        <fullName evidence="2">Secreted protein</fullName>
    </submittedName>
</protein>
<accession>A0A1I8FPN9</accession>
<reference evidence="2" key="1">
    <citation type="submission" date="2016-11" db="UniProtKB">
        <authorList>
            <consortium name="WormBaseParasite"/>
        </authorList>
    </citation>
    <scope>IDENTIFICATION</scope>
</reference>
<evidence type="ECO:0000313" key="1">
    <source>
        <dbReference type="Proteomes" id="UP000095280"/>
    </source>
</evidence>
<evidence type="ECO:0000313" key="2">
    <source>
        <dbReference type="WBParaSite" id="maker-unitig_41501-snap-gene-0.5-mRNA-1"/>
    </source>
</evidence>
<organism evidence="1 2">
    <name type="scientific">Macrostomum lignano</name>
    <dbReference type="NCBI Taxonomy" id="282301"/>
    <lineage>
        <taxon>Eukaryota</taxon>
        <taxon>Metazoa</taxon>
        <taxon>Spiralia</taxon>
        <taxon>Lophotrochozoa</taxon>
        <taxon>Platyhelminthes</taxon>
        <taxon>Rhabditophora</taxon>
        <taxon>Macrostomorpha</taxon>
        <taxon>Macrostomida</taxon>
        <taxon>Macrostomidae</taxon>
        <taxon>Macrostomum</taxon>
    </lineage>
</organism>
<name>A0A1I8FPN9_9PLAT</name>
<dbReference type="AlphaFoldDB" id="A0A1I8FPN9"/>